<evidence type="ECO:0000313" key="1">
    <source>
        <dbReference type="EMBL" id="JAH00720.1"/>
    </source>
</evidence>
<accession>A0A0E9P9G8</accession>
<proteinExistence type="predicted"/>
<dbReference type="EMBL" id="GBXM01107857">
    <property type="protein sequence ID" value="JAH00720.1"/>
    <property type="molecule type" value="Transcribed_RNA"/>
</dbReference>
<name>A0A0E9P9G8_ANGAN</name>
<organism evidence="1">
    <name type="scientific">Anguilla anguilla</name>
    <name type="common">European freshwater eel</name>
    <name type="synonym">Muraena anguilla</name>
    <dbReference type="NCBI Taxonomy" id="7936"/>
    <lineage>
        <taxon>Eukaryota</taxon>
        <taxon>Metazoa</taxon>
        <taxon>Chordata</taxon>
        <taxon>Craniata</taxon>
        <taxon>Vertebrata</taxon>
        <taxon>Euteleostomi</taxon>
        <taxon>Actinopterygii</taxon>
        <taxon>Neopterygii</taxon>
        <taxon>Teleostei</taxon>
        <taxon>Anguilliformes</taxon>
        <taxon>Anguillidae</taxon>
        <taxon>Anguilla</taxon>
    </lineage>
</organism>
<dbReference type="EMBL" id="GBXM01035721">
    <property type="protein sequence ID" value="JAH72856.1"/>
    <property type="molecule type" value="Transcribed_RNA"/>
</dbReference>
<dbReference type="AlphaFoldDB" id="A0A0E9P9G8"/>
<reference evidence="1" key="1">
    <citation type="submission" date="2014-11" db="EMBL/GenBank/DDBJ databases">
        <authorList>
            <person name="Amaro Gonzalez C."/>
        </authorList>
    </citation>
    <scope>NUCLEOTIDE SEQUENCE</scope>
</reference>
<reference evidence="1" key="2">
    <citation type="journal article" date="2015" name="Fish Shellfish Immunol.">
        <title>Early steps in the European eel (Anguilla anguilla)-Vibrio vulnificus interaction in the gills: Role of the RtxA13 toxin.</title>
        <authorList>
            <person name="Callol A."/>
            <person name="Pajuelo D."/>
            <person name="Ebbesson L."/>
            <person name="Teles M."/>
            <person name="MacKenzie S."/>
            <person name="Amaro C."/>
        </authorList>
    </citation>
    <scope>NUCLEOTIDE SEQUENCE</scope>
</reference>
<protein>
    <submittedName>
        <fullName evidence="1">Uncharacterized protein</fullName>
    </submittedName>
</protein>
<sequence length="19" mass="2006">MVVCLTKGGTVLSEKKTPD</sequence>